<dbReference type="EMBL" id="LK032585">
    <property type="protein sequence ID" value="CDY44302.1"/>
    <property type="molecule type" value="Genomic_DNA"/>
</dbReference>
<dbReference type="Proteomes" id="UP000028999">
    <property type="component" value="Unassembled WGS sequence"/>
</dbReference>
<keyword evidence="2" id="KW-1185">Reference proteome</keyword>
<evidence type="ECO:0000313" key="2">
    <source>
        <dbReference type="Proteomes" id="UP000028999"/>
    </source>
</evidence>
<evidence type="ECO:0000313" key="1">
    <source>
        <dbReference type="EMBL" id="CDY44302.1"/>
    </source>
</evidence>
<name>A0A078I2M5_BRANA</name>
<dbReference type="PaxDb" id="3708-A0A078I2M5"/>
<dbReference type="Gramene" id="CDY44302">
    <property type="protein sequence ID" value="CDY44302"/>
    <property type="gene ID" value="GSBRNA2T00079934001"/>
</dbReference>
<reference evidence="1 2" key="1">
    <citation type="journal article" date="2014" name="Science">
        <title>Plant genetics. Early allopolyploid evolution in the post-Neolithic Brassica napus oilseed genome.</title>
        <authorList>
            <person name="Chalhoub B."/>
            <person name="Denoeud F."/>
            <person name="Liu S."/>
            <person name="Parkin I.A."/>
            <person name="Tang H."/>
            <person name="Wang X."/>
            <person name="Chiquet J."/>
            <person name="Belcram H."/>
            <person name="Tong C."/>
            <person name="Samans B."/>
            <person name="Correa M."/>
            <person name="Da Silva C."/>
            <person name="Just J."/>
            <person name="Falentin C."/>
            <person name="Koh C.S."/>
            <person name="Le Clainche I."/>
            <person name="Bernard M."/>
            <person name="Bento P."/>
            <person name="Noel B."/>
            <person name="Labadie K."/>
            <person name="Alberti A."/>
            <person name="Charles M."/>
            <person name="Arnaud D."/>
            <person name="Guo H."/>
            <person name="Daviaud C."/>
            <person name="Alamery S."/>
            <person name="Jabbari K."/>
            <person name="Zhao M."/>
            <person name="Edger P.P."/>
            <person name="Chelaifa H."/>
            <person name="Tack D."/>
            <person name="Lassalle G."/>
            <person name="Mestiri I."/>
            <person name="Schnel N."/>
            <person name="Le Paslier M.C."/>
            <person name="Fan G."/>
            <person name="Renault V."/>
            <person name="Bayer P.E."/>
            <person name="Golicz A.A."/>
            <person name="Manoli S."/>
            <person name="Lee T.H."/>
            <person name="Thi V.H."/>
            <person name="Chalabi S."/>
            <person name="Hu Q."/>
            <person name="Fan C."/>
            <person name="Tollenaere R."/>
            <person name="Lu Y."/>
            <person name="Battail C."/>
            <person name="Shen J."/>
            <person name="Sidebottom C.H."/>
            <person name="Wang X."/>
            <person name="Canaguier A."/>
            <person name="Chauveau A."/>
            <person name="Berard A."/>
            <person name="Deniot G."/>
            <person name="Guan M."/>
            <person name="Liu Z."/>
            <person name="Sun F."/>
            <person name="Lim Y.P."/>
            <person name="Lyons E."/>
            <person name="Town C.D."/>
            <person name="Bancroft I."/>
            <person name="Wang X."/>
            <person name="Meng J."/>
            <person name="Ma J."/>
            <person name="Pires J.C."/>
            <person name="King G.J."/>
            <person name="Brunel D."/>
            <person name="Delourme R."/>
            <person name="Renard M."/>
            <person name="Aury J.M."/>
            <person name="Adams K.L."/>
            <person name="Batley J."/>
            <person name="Snowdon R.J."/>
            <person name="Tost J."/>
            <person name="Edwards D."/>
            <person name="Zhou Y."/>
            <person name="Hua W."/>
            <person name="Sharpe A.G."/>
            <person name="Paterson A.H."/>
            <person name="Guan C."/>
            <person name="Wincker P."/>
        </authorList>
    </citation>
    <scope>NUCLEOTIDE SEQUENCE [LARGE SCALE GENOMIC DNA]</scope>
    <source>
        <strain evidence="2">cv. Darmor-bzh</strain>
    </source>
</reference>
<dbReference type="AlphaFoldDB" id="A0A078I2M5"/>
<sequence length="44" mass="5286">MVVVAFAWRKTKYVLENVNLLHIFEIKCKVIMKLLLNYLVHQIL</sequence>
<gene>
    <name evidence="1" type="primary">BnaA07g07860D</name>
    <name evidence="1" type="ORF">GSBRNA2T00079934001</name>
</gene>
<accession>A0A078I2M5</accession>
<protein>
    <submittedName>
        <fullName evidence="1">BnaA07g07860D protein</fullName>
    </submittedName>
</protein>
<organism evidence="1 2">
    <name type="scientific">Brassica napus</name>
    <name type="common">Rape</name>
    <dbReference type="NCBI Taxonomy" id="3708"/>
    <lineage>
        <taxon>Eukaryota</taxon>
        <taxon>Viridiplantae</taxon>
        <taxon>Streptophyta</taxon>
        <taxon>Embryophyta</taxon>
        <taxon>Tracheophyta</taxon>
        <taxon>Spermatophyta</taxon>
        <taxon>Magnoliopsida</taxon>
        <taxon>eudicotyledons</taxon>
        <taxon>Gunneridae</taxon>
        <taxon>Pentapetalae</taxon>
        <taxon>rosids</taxon>
        <taxon>malvids</taxon>
        <taxon>Brassicales</taxon>
        <taxon>Brassicaceae</taxon>
        <taxon>Brassiceae</taxon>
        <taxon>Brassica</taxon>
    </lineage>
</organism>
<proteinExistence type="predicted"/>